<comment type="subcellular location">
    <subcellularLocation>
        <location evidence="1">Nucleus</location>
    </subcellularLocation>
</comment>
<dbReference type="GO" id="GO:0005634">
    <property type="term" value="C:nucleus"/>
    <property type="evidence" value="ECO:0007669"/>
    <property type="project" value="UniProtKB-SubCell"/>
</dbReference>
<keyword evidence="3" id="KW-0863">Zinc-finger</keyword>
<keyword evidence="4" id="KW-0862">Zinc</keyword>
<evidence type="ECO:0000256" key="2">
    <source>
        <dbReference type="ARBA" id="ARBA00022723"/>
    </source>
</evidence>
<name>A0A9P6T7N7_9BASI</name>
<dbReference type="SMART" id="SM00614">
    <property type="entry name" value="ZnF_BED"/>
    <property type="match status" value="1"/>
</dbReference>
<evidence type="ECO:0000256" key="1">
    <source>
        <dbReference type="ARBA" id="ARBA00004123"/>
    </source>
</evidence>
<organism evidence="6 7">
    <name type="scientific">Cronartium quercuum f. sp. fusiforme G11</name>
    <dbReference type="NCBI Taxonomy" id="708437"/>
    <lineage>
        <taxon>Eukaryota</taxon>
        <taxon>Fungi</taxon>
        <taxon>Dikarya</taxon>
        <taxon>Basidiomycota</taxon>
        <taxon>Pucciniomycotina</taxon>
        <taxon>Pucciniomycetes</taxon>
        <taxon>Pucciniales</taxon>
        <taxon>Coleosporiaceae</taxon>
        <taxon>Cronartium</taxon>
    </lineage>
</organism>
<gene>
    <name evidence="6" type="ORF">CROQUDRAFT_51224</name>
</gene>
<keyword evidence="2" id="KW-0479">Metal-binding</keyword>
<comment type="caution">
    <text evidence="6">The sequence shown here is derived from an EMBL/GenBank/DDBJ whole genome shotgun (WGS) entry which is preliminary data.</text>
</comment>
<dbReference type="Proteomes" id="UP000886653">
    <property type="component" value="Unassembled WGS sequence"/>
</dbReference>
<dbReference type="EMBL" id="MU167372">
    <property type="protein sequence ID" value="KAG0141760.1"/>
    <property type="molecule type" value="Genomic_DNA"/>
</dbReference>
<evidence type="ECO:0000313" key="6">
    <source>
        <dbReference type="EMBL" id="KAG0141760.1"/>
    </source>
</evidence>
<dbReference type="InterPro" id="IPR052035">
    <property type="entry name" value="ZnF_BED_domain_contain"/>
</dbReference>
<evidence type="ECO:0000313" key="7">
    <source>
        <dbReference type="Proteomes" id="UP000886653"/>
    </source>
</evidence>
<keyword evidence="5" id="KW-0539">Nucleus</keyword>
<accession>A0A9P6T7N7</accession>
<sequence length="195" mass="21377">MSASATTSTPKPGTSWVWTYFKTSERNDGKAYNICHANKSDGSTVCLKELAVDRSGSTKSMINHLQRKHGMIKPNLQNMAASIPSKPRSRTKPNITGRLNPSNLRTATAKFLVSSGVSYTCLDDQAFVSLLEVCNPGTKKMLTTPDEMRAHVLHRFELGKLAISQQLQDIDSFISLTCDAWTSPAGHPMLEVVAH</sequence>
<evidence type="ECO:0000256" key="5">
    <source>
        <dbReference type="ARBA" id="ARBA00023242"/>
    </source>
</evidence>
<evidence type="ECO:0008006" key="8">
    <source>
        <dbReference type="Google" id="ProtNLM"/>
    </source>
</evidence>
<feature type="non-terminal residue" evidence="6">
    <location>
        <position position="195"/>
    </location>
</feature>
<keyword evidence="7" id="KW-1185">Reference proteome</keyword>
<evidence type="ECO:0000256" key="3">
    <source>
        <dbReference type="ARBA" id="ARBA00022771"/>
    </source>
</evidence>
<reference evidence="6" key="1">
    <citation type="submission" date="2013-11" db="EMBL/GenBank/DDBJ databases">
        <title>Genome sequence of the fusiform rust pathogen reveals effectors for host alternation and coevolution with pine.</title>
        <authorList>
            <consortium name="DOE Joint Genome Institute"/>
            <person name="Smith K."/>
            <person name="Pendleton A."/>
            <person name="Kubisiak T."/>
            <person name="Anderson C."/>
            <person name="Salamov A."/>
            <person name="Aerts A."/>
            <person name="Riley R."/>
            <person name="Clum A."/>
            <person name="Lindquist E."/>
            <person name="Ence D."/>
            <person name="Campbell M."/>
            <person name="Kronenberg Z."/>
            <person name="Feau N."/>
            <person name="Dhillon B."/>
            <person name="Hamelin R."/>
            <person name="Burleigh J."/>
            <person name="Smith J."/>
            <person name="Yandell M."/>
            <person name="Nelson C."/>
            <person name="Grigoriev I."/>
            <person name="Davis J."/>
        </authorList>
    </citation>
    <scope>NUCLEOTIDE SEQUENCE</scope>
    <source>
        <strain evidence="6">G11</strain>
    </source>
</reference>
<dbReference type="AlphaFoldDB" id="A0A9P6T7N7"/>
<dbReference type="OrthoDB" id="191080at2759"/>
<dbReference type="PANTHER" id="PTHR46481">
    <property type="entry name" value="ZINC FINGER BED DOMAIN-CONTAINING PROTEIN 4"/>
    <property type="match status" value="1"/>
</dbReference>
<evidence type="ECO:0000256" key="4">
    <source>
        <dbReference type="ARBA" id="ARBA00022833"/>
    </source>
</evidence>
<protein>
    <recommendedName>
        <fullName evidence="8">BED-type domain-containing protein</fullName>
    </recommendedName>
</protein>
<dbReference type="GO" id="GO:0008270">
    <property type="term" value="F:zinc ion binding"/>
    <property type="evidence" value="ECO:0007669"/>
    <property type="project" value="UniProtKB-KW"/>
</dbReference>
<dbReference type="PANTHER" id="PTHR46481:SF10">
    <property type="entry name" value="ZINC FINGER BED DOMAIN-CONTAINING PROTEIN 39"/>
    <property type="match status" value="1"/>
</dbReference>
<proteinExistence type="predicted"/>